<evidence type="ECO:0000259" key="16">
    <source>
        <dbReference type="PROSITE" id="PS51184"/>
    </source>
</evidence>
<feature type="region of interest" description="Disordered" evidence="15">
    <location>
        <begin position="1"/>
        <end position="40"/>
    </location>
</feature>
<comment type="caution">
    <text evidence="17">The sequence shown here is derived from an EMBL/GenBank/DDBJ whole genome shotgun (WGS) entry which is preliminary data.</text>
</comment>
<feature type="compositionally biased region" description="Low complexity" evidence="15">
    <location>
        <begin position="20"/>
        <end position="35"/>
    </location>
</feature>
<protein>
    <recommendedName>
        <fullName evidence="4">[histone H3]-dimethyl-L-lysine(36) demethylase</fullName>
        <ecNumber evidence="4">1.14.11.27</ecNumber>
    </recommendedName>
    <alternativeName>
        <fullName evidence="13">[Histone-H3]-lysine-36 demethylase 1</fullName>
    </alternativeName>
</protein>
<keyword evidence="6" id="KW-0156">Chromatin regulator</keyword>
<dbReference type="InterPro" id="IPR050690">
    <property type="entry name" value="JHDM1_Histone_Demethylase"/>
</dbReference>
<keyword evidence="9" id="KW-0408">Iron</keyword>
<feature type="region of interest" description="Disordered" evidence="15">
    <location>
        <begin position="151"/>
        <end position="213"/>
    </location>
</feature>
<dbReference type="GO" id="GO:0046872">
    <property type="term" value="F:metal ion binding"/>
    <property type="evidence" value="ECO:0007669"/>
    <property type="project" value="UniProtKB-KW"/>
</dbReference>
<keyword evidence="5" id="KW-0479">Metal-binding</keyword>
<reference evidence="17" key="1">
    <citation type="submission" date="2020-04" db="EMBL/GenBank/DDBJ databases">
        <title>Analysis of mating type loci in Filobasidium floriforme.</title>
        <authorList>
            <person name="Nowrousian M."/>
        </authorList>
    </citation>
    <scope>NUCLEOTIDE SEQUENCE</scope>
    <source>
        <strain evidence="17">CBS 6242</strain>
    </source>
</reference>
<accession>A0A8K0JSK7</accession>
<dbReference type="PROSITE" id="PS51184">
    <property type="entry name" value="JMJC"/>
    <property type="match status" value="1"/>
</dbReference>
<dbReference type="Gene3D" id="2.60.120.650">
    <property type="entry name" value="Cupin"/>
    <property type="match status" value="1"/>
</dbReference>
<evidence type="ECO:0000256" key="6">
    <source>
        <dbReference type="ARBA" id="ARBA00022853"/>
    </source>
</evidence>
<feature type="compositionally biased region" description="Polar residues" evidence="15">
    <location>
        <begin position="183"/>
        <end position="196"/>
    </location>
</feature>
<dbReference type="PANTHER" id="PTHR23123">
    <property type="entry name" value="PHD/F-BOX CONTAINING PROTEIN"/>
    <property type="match status" value="1"/>
</dbReference>
<keyword evidence="7" id="KW-0223">Dioxygenase</keyword>
<comment type="cofactor">
    <cofactor evidence="1">
        <name>Fe(2+)</name>
        <dbReference type="ChEBI" id="CHEBI:29033"/>
    </cofactor>
</comment>
<evidence type="ECO:0000256" key="15">
    <source>
        <dbReference type="SAM" id="MobiDB-lite"/>
    </source>
</evidence>
<comment type="catalytic activity">
    <reaction evidence="14">
        <text>N(6),N(6)-dimethyl-L-lysyl(36)-[histone H3] + 2 2-oxoglutarate + 2 O2 = L-lysyl(36)-[histone H3] + 2 formaldehyde + 2 succinate + 2 CO2</text>
        <dbReference type="Rhea" id="RHEA:42032"/>
        <dbReference type="Rhea" id="RHEA-COMP:9785"/>
        <dbReference type="Rhea" id="RHEA-COMP:9787"/>
        <dbReference type="ChEBI" id="CHEBI:15379"/>
        <dbReference type="ChEBI" id="CHEBI:16526"/>
        <dbReference type="ChEBI" id="CHEBI:16810"/>
        <dbReference type="ChEBI" id="CHEBI:16842"/>
        <dbReference type="ChEBI" id="CHEBI:29969"/>
        <dbReference type="ChEBI" id="CHEBI:30031"/>
        <dbReference type="ChEBI" id="CHEBI:61976"/>
        <dbReference type="EC" id="1.14.11.27"/>
    </reaction>
</comment>
<name>A0A8K0JSK7_9TREE</name>
<evidence type="ECO:0000256" key="9">
    <source>
        <dbReference type="ARBA" id="ARBA00023004"/>
    </source>
</evidence>
<keyword evidence="12" id="KW-0539">Nucleus</keyword>
<gene>
    <name evidence="17" type="ORF">FFLO_02611</name>
</gene>
<evidence type="ECO:0000256" key="2">
    <source>
        <dbReference type="ARBA" id="ARBA00004123"/>
    </source>
</evidence>
<dbReference type="AlphaFoldDB" id="A0A8K0JSK7"/>
<dbReference type="EC" id="1.14.11.27" evidence="4"/>
<feature type="domain" description="JmjC" evidence="16">
    <location>
        <begin position="426"/>
        <end position="574"/>
    </location>
</feature>
<evidence type="ECO:0000256" key="5">
    <source>
        <dbReference type="ARBA" id="ARBA00022723"/>
    </source>
</evidence>
<evidence type="ECO:0000256" key="14">
    <source>
        <dbReference type="ARBA" id="ARBA00047915"/>
    </source>
</evidence>
<dbReference type="GO" id="GO:0005634">
    <property type="term" value="C:nucleus"/>
    <property type="evidence" value="ECO:0007669"/>
    <property type="project" value="UniProtKB-SubCell"/>
</dbReference>
<feature type="compositionally biased region" description="Acidic residues" evidence="15">
    <location>
        <begin position="1"/>
        <end position="19"/>
    </location>
</feature>
<keyword evidence="18" id="KW-1185">Reference proteome</keyword>
<comment type="similarity">
    <text evidence="3">Belongs to the JHDM1 histone demethylase family.</text>
</comment>
<dbReference type="InterPro" id="IPR041070">
    <property type="entry name" value="JHD"/>
</dbReference>
<evidence type="ECO:0000313" key="17">
    <source>
        <dbReference type="EMBL" id="KAG7561971.1"/>
    </source>
</evidence>
<evidence type="ECO:0000256" key="3">
    <source>
        <dbReference type="ARBA" id="ARBA00008037"/>
    </source>
</evidence>
<evidence type="ECO:0000256" key="4">
    <source>
        <dbReference type="ARBA" id="ARBA00013246"/>
    </source>
</evidence>
<evidence type="ECO:0000313" key="18">
    <source>
        <dbReference type="Proteomes" id="UP000812966"/>
    </source>
</evidence>
<organism evidence="17 18">
    <name type="scientific">Filobasidium floriforme</name>
    <dbReference type="NCBI Taxonomy" id="5210"/>
    <lineage>
        <taxon>Eukaryota</taxon>
        <taxon>Fungi</taxon>
        <taxon>Dikarya</taxon>
        <taxon>Basidiomycota</taxon>
        <taxon>Agaricomycotina</taxon>
        <taxon>Tremellomycetes</taxon>
        <taxon>Filobasidiales</taxon>
        <taxon>Filobasidiaceae</taxon>
        <taxon>Filobasidium</taxon>
    </lineage>
</organism>
<evidence type="ECO:0000256" key="11">
    <source>
        <dbReference type="ARBA" id="ARBA00023163"/>
    </source>
</evidence>
<dbReference type="InterPro" id="IPR003347">
    <property type="entry name" value="JmjC_dom"/>
</dbReference>
<dbReference type="OrthoDB" id="5876800at2759"/>
<evidence type="ECO:0000256" key="13">
    <source>
        <dbReference type="ARBA" id="ARBA00031083"/>
    </source>
</evidence>
<feature type="compositionally biased region" description="Low complexity" evidence="15">
    <location>
        <begin position="151"/>
        <end position="161"/>
    </location>
</feature>
<keyword evidence="10" id="KW-0805">Transcription regulation</keyword>
<proteinExistence type="inferred from homology"/>
<keyword evidence="8" id="KW-0560">Oxidoreductase</keyword>
<evidence type="ECO:0000256" key="1">
    <source>
        <dbReference type="ARBA" id="ARBA00001954"/>
    </source>
</evidence>
<dbReference type="SUPFAM" id="SSF51197">
    <property type="entry name" value="Clavaminate synthase-like"/>
    <property type="match status" value="1"/>
</dbReference>
<dbReference type="Proteomes" id="UP000812966">
    <property type="component" value="Unassembled WGS sequence"/>
</dbReference>
<dbReference type="SMART" id="SM00558">
    <property type="entry name" value="JmjC"/>
    <property type="match status" value="1"/>
</dbReference>
<feature type="compositionally biased region" description="Basic and acidic residues" evidence="15">
    <location>
        <begin position="83"/>
        <end position="95"/>
    </location>
</feature>
<evidence type="ECO:0000256" key="10">
    <source>
        <dbReference type="ARBA" id="ARBA00023015"/>
    </source>
</evidence>
<dbReference type="GO" id="GO:0140680">
    <property type="term" value="F:histone H3K36me/H3K36me2 demethylase activity"/>
    <property type="evidence" value="ECO:0007669"/>
    <property type="project" value="UniProtKB-EC"/>
</dbReference>
<keyword evidence="11" id="KW-0804">Transcription</keyword>
<dbReference type="Pfam" id="PF02373">
    <property type="entry name" value="JmjC"/>
    <property type="match status" value="1"/>
</dbReference>
<feature type="region of interest" description="Disordered" evidence="15">
    <location>
        <begin position="83"/>
        <end position="116"/>
    </location>
</feature>
<sequence>MSNDNQEDANGDEKDEDELCPLCPDQQQPSPSSLSFKDVRLDQEGNEAVVIEPRKDPALKWLGCTNCDDKWYHAACLSREVRQESRSGKTERKEEASEEGEGDKKSPPSELQNITSTFPRPLVEQLLQRSFFWDYTQYIQSWYCLPCISGTRKSGSSHSSRATPRAKLREDIHLPAVRVARKQQVSAGTDPSSPMQSRGEGQLNGSGKSRPKRQAALIQPDYKALHNVIPTSTNKWLDLIADPGKTGRTISDRPYTQVNGSCLDKAWLDSDEQLPGVPPPSLFFGPDREPIIIPKSKGGFTSLGGRVPDSKLGFQDVANLVGRDQKLDVIDVATQNSSKWSLGDWADYITEHSTQQAEASSSTMGQRPRNKVYNVISLEISGTALAKKVRPPKFVSEIDWVDRYWPDVPGKRRARKNYQKEDGTADVAEQDKEDAQIEAEPIIEQGRSDWPKVQLYCLMGMQGSFTEWHLDMGSTSVYYTVHTGSKTFFFIRPTDANLAAYKKWSSSEESQNGRWLGDLVDEVRKVTLLAGDTMIIPAGYIHAVHTPLDSLVFGGNFLHSYNIENQIRLRDMEIEMKVPQRYRFPFFDRLCWYAAIHFCQQVRDATSLRRKPENKNRSETNPVVLNGFLCLARFLIREVRIMEDPTADEKQRRAVHSGIPSEMTQDPAALARELRWRCRRALGEESEDEAEKTRLTAVPEKARMTKKRKLENGHPELQAVSKQLIVFGRSARTKNAASEPWTVETADQVDSQSSIVRDRKDFSKTFAKLMAPSSTASDLIKGDRSSTTTRQIRRRIRLGGEGRDVVEEEQEVIVRTMVTRWTGAAAAEMIETEGDGRVEDKGVTEQGAMIAAEEVLIDGNSIKGDAQPEEPMQVDA</sequence>
<dbReference type="EMBL" id="JABELV010000042">
    <property type="protein sequence ID" value="KAG7561971.1"/>
    <property type="molecule type" value="Genomic_DNA"/>
</dbReference>
<evidence type="ECO:0000256" key="8">
    <source>
        <dbReference type="ARBA" id="ARBA00023002"/>
    </source>
</evidence>
<dbReference type="Pfam" id="PF17811">
    <property type="entry name" value="JHD"/>
    <property type="match status" value="1"/>
</dbReference>
<comment type="subcellular location">
    <subcellularLocation>
        <location evidence="2">Nucleus</location>
    </subcellularLocation>
</comment>
<evidence type="ECO:0000256" key="7">
    <source>
        <dbReference type="ARBA" id="ARBA00022964"/>
    </source>
</evidence>
<evidence type="ECO:0000256" key="12">
    <source>
        <dbReference type="ARBA" id="ARBA00023242"/>
    </source>
</evidence>